<evidence type="ECO:0000313" key="5">
    <source>
        <dbReference type="Proteomes" id="UP000008037"/>
    </source>
</evidence>
<dbReference type="Proteomes" id="UP000008037">
    <property type="component" value="Chromosome"/>
</dbReference>
<accession>K0IEE8</accession>
<evidence type="ECO:0000259" key="3">
    <source>
        <dbReference type="Pfam" id="PF01555"/>
    </source>
</evidence>
<dbReference type="REBASE" id="55352">
    <property type="entry name" value="M.Nga92ORF27850P"/>
</dbReference>
<dbReference type="SUPFAM" id="SSF53335">
    <property type="entry name" value="S-adenosyl-L-methionine-dependent methyltransferases"/>
    <property type="match status" value="3"/>
</dbReference>
<evidence type="ECO:0000256" key="2">
    <source>
        <dbReference type="ARBA" id="ARBA00022679"/>
    </source>
</evidence>
<evidence type="ECO:0000256" key="1">
    <source>
        <dbReference type="ARBA" id="ARBA00022603"/>
    </source>
</evidence>
<dbReference type="KEGG" id="nga:Ngar_c27850"/>
<dbReference type="GO" id="GO:0032259">
    <property type="term" value="P:methylation"/>
    <property type="evidence" value="ECO:0007669"/>
    <property type="project" value="UniProtKB-KW"/>
</dbReference>
<dbReference type="RefSeq" id="WP_015020241.1">
    <property type="nucleotide sequence ID" value="NC_018719.1"/>
</dbReference>
<dbReference type="HOGENOM" id="CLU_027633_1_0_2"/>
<evidence type="ECO:0000313" key="4">
    <source>
        <dbReference type="EMBL" id="AFU59706.1"/>
    </source>
</evidence>
<proteinExistence type="predicted"/>
<feature type="domain" description="DNA methylase N-4/N-6" evidence="3">
    <location>
        <begin position="9"/>
        <end position="92"/>
    </location>
</feature>
<dbReference type="AlphaFoldDB" id="K0IEE8"/>
<dbReference type="GeneID" id="13794804"/>
<gene>
    <name evidence="4" type="ordered locus">Ngar_c27850</name>
</gene>
<reference evidence="4 5" key="1">
    <citation type="journal article" date="2012" name="Environ. Microbiol.">
        <title>The genome of the ammonia-oxidizing Candidatus Nitrososphaera gargensis: insights into metabolic versatility and environmental adaptations.</title>
        <authorList>
            <person name="Spang A."/>
            <person name="Poehlein A."/>
            <person name="Offre P."/>
            <person name="Zumbragel S."/>
            <person name="Haider S."/>
            <person name="Rychlik N."/>
            <person name="Nowka B."/>
            <person name="Schmeisser C."/>
            <person name="Lebedeva E.V."/>
            <person name="Rattei T."/>
            <person name="Bohm C."/>
            <person name="Schmid M."/>
            <person name="Galushko A."/>
            <person name="Hatzenpichler R."/>
            <person name="Weinmaier T."/>
            <person name="Daniel R."/>
            <person name="Schleper C."/>
            <person name="Spieck E."/>
            <person name="Streit W."/>
            <person name="Wagner M."/>
        </authorList>
    </citation>
    <scope>NUCLEOTIDE SEQUENCE [LARGE SCALE GENOMIC DNA]</scope>
    <source>
        <strain evidence="5">Ga9.2</strain>
    </source>
</reference>
<dbReference type="EMBL" id="CP002408">
    <property type="protein sequence ID" value="AFU59706.1"/>
    <property type="molecule type" value="Genomic_DNA"/>
</dbReference>
<dbReference type="InterPro" id="IPR029063">
    <property type="entry name" value="SAM-dependent_MTases_sf"/>
</dbReference>
<dbReference type="InterPro" id="IPR002941">
    <property type="entry name" value="DNA_methylase_N4/N6"/>
</dbReference>
<organism evidence="4 5">
    <name type="scientific">Nitrososphaera gargensis (strain Ga9.2)</name>
    <dbReference type="NCBI Taxonomy" id="1237085"/>
    <lineage>
        <taxon>Archaea</taxon>
        <taxon>Nitrososphaerota</taxon>
        <taxon>Nitrososphaeria</taxon>
        <taxon>Nitrososphaerales</taxon>
        <taxon>Nitrososphaeraceae</taxon>
        <taxon>Nitrososphaera</taxon>
    </lineage>
</organism>
<dbReference type="OrthoDB" id="7080at2157"/>
<dbReference type="PATRIC" id="fig|1237085.11.peg.2757"/>
<protein>
    <submittedName>
        <fullName evidence="4">Putative modification methylase</fullName>
    </submittedName>
</protein>
<name>K0IEE8_NITGG</name>
<sequence>MQSTFEGPERKREIKDDWTFADADTRRMTHGLHTYPARMIPQVTEKLITKFAKSESDDLCIDPFCGSGTVLVEAKLKGIKSVGVDANPLAVLISKVKTTPIKKEVLEREWSSLRQKIEGDISKEKPVEVPTIKNLEYWFKPQAINGLAIIKHHINKIENKDVQDFFKVCFSVTVRKVSNIRSGEFKLYRLPPDKLKLHDPKPLLAFSEVTNNNIQRMDKFYKAVDKSVKSIVVKGDTRKLLELDPRNLYENCATLLITSPPYGDSHTTVAYGQFSRYSSAWLDFDEEEVWKVDRIALGGKLFDEVEDLESPALTHTLHMIADADEYRARETYAFFKDIDTCFAQIAKVMKKRKSTICFVLGNRTVKRMVVPADQIMIELGHKHGFKYYDTYHREIPNKTMPLQNAPENEIALKGETISKENIVVWKY</sequence>
<dbReference type="GO" id="GO:0008170">
    <property type="term" value="F:N-methyltransferase activity"/>
    <property type="evidence" value="ECO:0007669"/>
    <property type="project" value="InterPro"/>
</dbReference>
<dbReference type="BioCyc" id="CNIT1237085:G1324-2785-MONOMER"/>
<dbReference type="STRING" id="1237085.Ngar_c27850"/>
<keyword evidence="1 4" id="KW-0489">Methyltransferase</keyword>
<dbReference type="Gene3D" id="3.40.50.150">
    <property type="entry name" value="Vaccinia Virus protein VP39"/>
    <property type="match status" value="2"/>
</dbReference>
<dbReference type="GO" id="GO:0003677">
    <property type="term" value="F:DNA binding"/>
    <property type="evidence" value="ECO:0007669"/>
    <property type="project" value="InterPro"/>
</dbReference>
<keyword evidence="5" id="KW-1185">Reference proteome</keyword>
<dbReference type="InParanoid" id="K0IEE8"/>
<keyword evidence="2" id="KW-0808">Transferase</keyword>
<dbReference type="Pfam" id="PF01555">
    <property type="entry name" value="N6_N4_Mtase"/>
    <property type="match status" value="1"/>
</dbReference>